<comment type="caution">
    <text evidence="1">The sequence shown here is derived from an EMBL/GenBank/DDBJ whole genome shotgun (WGS) entry which is preliminary data.</text>
</comment>
<dbReference type="Pfam" id="PF02566">
    <property type="entry name" value="OsmC"/>
    <property type="match status" value="1"/>
</dbReference>
<dbReference type="SUPFAM" id="SSF82784">
    <property type="entry name" value="OsmC-like"/>
    <property type="match status" value="1"/>
</dbReference>
<reference evidence="1" key="1">
    <citation type="submission" date="2020-03" db="EMBL/GenBank/DDBJ databases">
        <title>Genome of Pelagibius litoralis DSM 21314T.</title>
        <authorList>
            <person name="Wang G."/>
        </authorList>
    </citation>
    <scope>NUCLEOTIDE SEQUENCE</scope>
    <source>
        <strain evidence="1">DSM 21314</strain>
    </source>
</reference>
<organism evidence="1 2">
    <name type="scientific">Pelagibius litoralis</name>
    <dbReference type="NCBI Taxonomy" id="374515"/>
    <lineage>
        <taxon>Bacteria</taxon>
        <taxon>Pseudomonadati</taxon>
        <taxon>Pseudomonadota</taxon>
        <taxon>Alphaproteobacteria</taxon>
        <taxon>Rhodospirillales</taxon>
        <taxon>Rhodovibrionaceae</taxon>
        <taxon>Pelagibius</taxon>
    </lineage>
</organism>
<dbReference type="AlphaFoldDB" id="A0A967KBZ9"/>
<sequence>MSAASYEDRIGLRMKTSVELRAKADCPSHSRAYVGVRDLVFVIDEPVERGGANMGPTPTDMALAALIGCMNVIGHKCADRLGVDIGHLAIDASCAFDRRGVTLDEEVEVPFQSIILVVKSSGGASAEDLRRVGAEVEKYCPLSKLFGNAGTNLEVSWRND</sequence>
<gene>
    <name evidence="1" type="ORF">HBA54_12460</name>
</gene>
<name>A0A967KBZ9_9PROT</name>
<dbReference type="InterPro" id="IPR003718">
    <property type="entry name" value="OsmC/Ohr_fam"/>
</dbReference>
<dbReference type="Gene3D" id="3.30.300.20">
    <property type="match status" value="1"/>
</dbReference>
<dbReference type="InterPro" id="IPR015946">
    <property type="entry name" value="KH_dom-like_a/b"/>
</dbReference>
<protein>
    <submittedName>
        <fullName evidence="1">OsmC family protein</fullName>
    </submittedName>
</protein>
<dbReference type="InterPro" id="IPR052924">
    <property type="entry name" value="OsmC/Ohr_hydroprdx_reductase"/>
</dbReference>
<dbReference type="InterPro" id="IPR036102">
    <property type="entry name" value="OsmC/Ohrsf"/>
</dbReference>
<dbReference type="Proteomes" id="UP000761264">
    <property type="component" value="Unassembled WGS sequence"/>
</dbReference>
<proteinExistence type="predicted"/>
<evidence type="ECO:0000313" key="2">
    <source>
        <dbReference type="Proteomes" id="UP000761264"/>
    </source>
</evidence>
<dbReference type="EMBL" id="JAAQPH010000008">
    <property type="protein sequence ID" value="NIA69405.1"/>
    <property type="molecule type" value="Genomic_DNA"/>
</dbReference>
<evidence type="ECO:0000313" key="1">
    <source>
        <dbReference type="EMBL" id="NIA69405.1"/>
    </source>
</evidence>
<keyword evidence="2" id="KW-1185">Reference proteome</keyword>
<dbReference type="PANTHER" id="PTHR35368">
    <property type="entry name" value="HYDROPEROXIDE REDUCTASE"/>
    <property type="match status" value="1"/>
</dbReference>
<dbReference type="PANTHER" id="PTHR35368:SF1">
    <property type="entry name" value="HYDROPEROXIDE REDUCTASE"/>
    <property type="match status" value="1"/>
</dbReference>
<accession>A0A967KBZ9</accession>